<reference evidence="3 4" key="1">
    <citation type="submission" date="2017-12" db="EMBL/GenBank/DDBJ databases">
        <authorList>
            <person name="Pombert J.-F."/>
            <person name="Haag K.L."/>
            <person name="Ebert D."/>
        </authorList>
    </citation>
    <scope>NUCLEOTIDE SEQUENCE [LARGE SCALE GENOMIC DNA]</scope>
    <source>
        <strain evidence="3">IL-BN-2</strain>
    </source>
</reference>
<gene>
    <name evidence="3" type="ORF">CWI39_0039p0030</name>
</gene>
<feature type="transmembrane region" description="Helical" evidence="1">
    <location>
        <begin position="21"/>
        <end position="43"/>
    </location>
</feature>
<evidence type="ECO:0000256" key="1">
    <source>
        <dbReference type="SAM" id="Phobius"/>
    </source>
</evidence>
<dbReference type="PROSITE" id="PS51154">
    <property type="entry name" value="MACRO"/>
    <property type="match status" value="1"/>
</dbReference>
<dbReference type="Gene3D" id="3.40.220.10">
    <property type="entry name" value="Leucine Aminopeptidase, subunit E, domain 1"/>
    <property type="match status" value="1"/>
</dbReference>
<organism evidence="3 4">
    <name type="scientific">Hamiltosporidium magnivora</name>
    <dbReference type="NCBI Taxonomy" id="148818"/>
    <lineage>
        <taxon>Eukaryota</taxon>
        <taxon>Fungi</taxon>
        <taxon>Fungi incertae sedis</taxon>
        <taxon>Microsporidia</taxon>
        <taxon>Dubosqiidae</taxon>
        <taxon>Hamiltosporidium</taxon>
    </lineage>
</organism>
<dbReference type="Proteomes" id="UP000293045">
    <property type="component" value="Unassembled WGS sequence"/>
</dbReference>
<accession>A0A4Q9LQU8</accession>
<dbReference type="VEuPathDB" id="MicrosporidiaDB:CWI36_2619p0010"/>
<dbReference type="AlphaFoldDB" id="A0A4Q9LQU8"/>
<keyword evidence="1" id="KW-1133">Transmembrane helix</keyword>
<keyword evidence="1" id="KW-0472">Membrane</keyword>
<evidence type="ECO:0000313" key="4">
    <source>
        <dbReference type="Proteomes" id="UP000293045"/>
    </source>
</evidence>
<feature type="domain" description="Macro" evidence="2">
    <location>
        <begin position="72"/>
        <end position="277"/>
    </location>
</feature>
<dbReference type="InterPro" id="IPR002589">
    <property type="entry name" value="Macro_dom"/>
</dbReference>
<keyword evidence="1" id="KW-0812">Transmembrane</keyword>
<dbReference type="VEuPathDB" id="MicrosporidiaDB:CWI39_0039p0030"/>
<comment type="caution">
    <text evidence="3">The sequence shown here is derived from an EMBL/GenBank/DDBJ whole genome shotgun (WGS) entry which is preliminary data.</text>
</comment>
<name>A0A4Q9LQU8_9MICR</name>
<evidence type="ECO:0000313" key="3">
    <source>
        <dbReference type="EMBL" id="TBU09790.1"/>
    </source>
</evidence>
<dbReference type="EMBL" id="PIXR01000039">
    <property type="protein sequence ID" value="TBU09790.1"/>
    <property type="molecule type" value="Genomic_DNA"/>
</dbReference>
<protein>
    <recommendedName>
        <fullName evidence="2">Macro domain-containing protein</fullName>
    </recommendedName>
</protein>
<dbReference type="SUPFAM" id="SSF52949">
    <property type="entry name" value="Macro domain-like"/>
    <property type="match status" value="1"/>
</dbReference>
<evidence type="ECO:0000259" key="2">
    <source>
        <dbReference type="PROSITE" id="PS51154"/>
    </source>
</evidence>
<proteinExistence type="predicted"/>
<dbReference type="InterPro" id="IPR043472">
    <property type="entry name" value="Macro_dom-like"/>
</dbReference>
<sequence length="277" mass="30456">MAKHTEEKISASKNKFKIFKTFLFALLIGGGVILIGYILMSFFGTEASPTKQSNDDGNGTKYDDAKVCSKMEEIFIEYLQEKQNIKILKFKFDSGVTYEDMGLSGENVTKLAVVNAANTELSPGYGGLNKGITSWVLDKKGIAASDGNERWYGKTEYTEGQIKDTKNLGLAAYSQFEGGIILHVIGPQAKLVGNLHQCKNLSEVTEVLTNAYVNCLKVAIEQQCSHIIYTVVSSGLYCDGNAKMGFKKSEFLLAVHDAVKNFVENTNFGAIKVYFNV</sequence>